<dbReference type="GO" id="GO:0006357">
    <property type="term" value="P:regulation of transcription by RNA polymerase II"/>
    <property type="evidence" value="ECO:0007669"/>
    <property type="project" value="TreeGrafter"/>
</dbReference>
<dbReference type="GO" id="GO:1990837">
    <property type="term" value="F:sequence-specific double-stranded DNA binding"/>
    <property type="evidence" value="ECO:0007669"/>
    <property type="project" value="TreeGrafter"/>
</dbReference>
<dbReference type="PANTHER" id="PTHR46617">
    <property type="entry name" value="FORKHEAD BOX PROTEIN G1"/>
    <property type="match status" value="1"/>
</dbReference>
<comment type="subcellular location">
    <subcellularLocation>
        <location evidence="2">Nucleus</location>
    </subcellularLocation>
</comment>
<dbReference type="InterPro" id="IPR036388">
    <property type="entry name" value="WH-like_DNA-bd_sf"/>
</dbReference>
<dbReference type="InterPro" id="IPR047208">
    <property type="entry name" value="FOXG1"/>
</dbReference>
<accession>A0A7R8UER6</accession>
<reference evidence="4 5" key="1">
    <citation type="submission" date="2020-11" db="EMBL/GenBank/DDBJ databases">
        <authorList>
            <person name="Wallbank WR R."/>
            <person name="Pardo Diaz C."/>
            <person name="Kozak K."/>
            <person name="Martin S."/>
            <person name="Jiggins C."/>
            <person name="Moest M."/>
            <person name="Warren A I."/>
            <person name="Generalovic N T."/>
            <person name="Byers J.R.P. K."/>
            <person name="Montejo-Kovacevich G."/>
            <person name="Yen C E."/>
        </authorList>
    </citation>
    <scope>NUCLEOTIDE SEQUENCE [LARGE SCALE GENOMIC DNA]</scope>
</reference>
<dbReference type="InterPro" id="IPR001766">
    <property type="entry name" value="Fork_head_dom"/>
</dbReference>
<name>A0A7R8UER6_HERIL</name>
<gene>
    <name evidence="4" type="ORF">HERILL_LOCUS2582</name>
</gene>
<keyword evidence="2" id="KW-0539">Nucleus</keyword>
<dbReference type="Gene3D" id="1.10.10.10">
    <property type="entry name" value="Winged helix-like DNA-binding domain superfamily/Winged helix DNA-binding domain"/>
    <property type="match status" value="1"/>
</dbReference>
<dbReference type="GO" id="GO:0005634">
    <property type="term" value="C:nucleus"/>
    <property type="evidence" value="ECO:0007669"/>
    <property type="project" value="UniProtKB-SubCell"/>
</dbReference>
<dbReference type="SUPFAM" id="SSF46785">
    <property type="entry name" value="Winged helix' DNA-binding domain"/>
    <property type="match status" value="1"/>
</dbReference>
<feature type="DNA-binding region" description="Fork-head" evidence="2">
    <location>
        <begin position="35"/>
        <end position="129"/>
    </location>
</feature>
<dbReference type="FunFam" id="1.10.10.10:FF:000135">
    <property type="entry name" value="forkhead box protein G1"/>
    <property type="match status" value="1"/>
</dbReference>
<dbReference type="PRINTS" id="PR00053">
    <property type="entry name" value="FORKHEAD"/>
</dbReference>
<organism evidence="4 5">
    <name type="scientific">Hermetia illucens</name>
    <name type="common">Black soldier fly</name>
    <dbReference type="NCBI Taxonomy" id="343691"/>
    <lineage>
        <taxon>Eukaryota</taxon>
        <taxon>Metazoa</taxon>
        <taxon>Ecdysozoa</taxon>
        <taxon>Arthropoda</taxon>
        <taxon>Hexapoda</taxon>
        <taxon>Insecta</taxon>
        <taxon>Pterygota</taxon>
        <taxon>Neoptera</taxon>
        <taxon>Endopterygota</taxon>
        <taxon>Diptera</taxon>
        <taxon>Brachycera</taxon>
        <taxon>Stratiomyomorpha</taxon>
        <taxon>Stratiomyidae</taxon>
        <taxon>Hermetiinae</taxon>
        <taxon>Hermetia</taxon>
    </lineage>
</organism>
<dbReference type="SMART" id="SM00339">
    <property type="entry name" value="FH"/>
    <property type="match status" value="1"/>
</dbReference>
<keyword evidence="1 2" id="KW-0238">DNA-binding</keyword>
<evidence type="ECO:0000313" key="4">
    <source>
        <dbReference type="EMBL" id="CAD7079362.1"/>
    </source>
</evidence>
<dbReference type="PANTHER" id="PTHR46617:SF3">
    <property type="entry name" value="FORKHEAD BOX PROTEIN G1"/>
    <property type="match status" value="1"/>
</dbReference>
<evidence type="ECO:0000313" key="5">
    <source>
        <dbReference type="Proteomes" id="UP000594454"/>
    </source>
</evidence>
<proteinExistence type="predicted"/>
<dbReference type="CDD" id="cd00059">
    <property type="entry name" value="FH_FOX"/>
    <property type="match status" value="1"/>
</dbReference>
<dbReference type="OMA" id="SAMNGHY"/>
<sequence length="188" mass="21428">MAFQSNFSISSILGQENETVNANQDNSSEISNPDRPKYSYNSLIMMAIKASPNGRLTLAEIYEYIKHHYEYYKNCQTGWQNTIRHSLSVSGYFIRTPRAYDEPGRGGYWSLSPKAEKLFLGSSTGRLQQPSAMNGHYVPAPHIPVLTNHYVNCVNAGCMCYQFAGITPQMLQEYFHMQQVQGVHMRRD</sequence>
<dbReference type="PROSITE" id="PS50039">
    <property type="entry name" value="FORK_HEAD_3"/>
    <property type="match status" value="1"/>
</dbReference>
<dbReference type="InterPro" id="IPR036390">
    <property type="entry name" value="WH_DNA-bd_sf"/>
</dbReference>
<dbReference type="EMBL" id="LR899009">
    <property type="protein sequence ID" value="CAD7079362.1"/>
    <property type="molecule type" value="Genomic_DNA"/>
</dbReference>
<evidence type="ECO:0000259" key="3">
    <source>
        <dbReference type="PROSITE" id="PS50039"/>
    </source>
</evidence>
<protein>
    <recommendedName>
        <fullName evidence="3">Fork-head domain-containing protein</fullName>
    </recommendedName>
</protein>
<evidence type="ECO:0000256" key="2">
    <source>
        <dbReference type="PROSITE-ProRule" id="PRU00089"/>
    </source>
</evidence>
<keyword evidence="5" id="KW-1185">Reference proteome</keyword>
<dbReference type="GO" id="GO:0003700">
    <property type="term" value="F:DNA-binding transcription factor activity"/>
    <property type="evidence" value="ECO:0007669"/>
    <property type="project" value="InterPro"/>
</dbReference>
<feature type="domain" description="Fork-head" evidence="3">
    <location>
        <begin position="35"/>
        <end position="129"/>
    </location>
</feature>
<dbReference type="OrthoDB" id="6230630at2759"/>
<dbReference type="InParanoid" id="A0A7R8UER6"/>
<dbReference type="Proteomes" id="UP000594454">
    <property type="component" value="Chromosome 1"/>
</dbReference>
<evidence type="ECO:0000256" key="1">
    <source>
        <dbReference type="ARBA" id="ARBA00023125"/>
    </source>
</evidence>
<dbReference type="AlphaFoldDB" id="A0A7R8UER6"/>
<dbReference type="Pfam" id="PF00250">
    <property type="entry name" value="Forkhead"/>
    <property type="match status" value="1"/>
</dbReference>